<dbReference type="Proteomes" id="UP001626536">
    <property type="component" value="Chromosome"/>
</dbReference>
<gene>
    <name evidence="1" type="ORF">RZS28_04695</name>
</gene>
<evidence type="ECO:0000313" key="2">
    <source>
        <dbReference type="Proteomes" id="UP001626536"/>
    </source>
</evidence>
<dbReference type="EMBL" id="CP136862">
    <property type="protein sequence ID" value="WOJ90596.1"/>
    <property type="molecule type" value="Genomic_DNA"/>
</dbReference>
<protein>
    <submittedName>
        <fullName evidence="1">Uncharacterized protein</fullName>
    </submittedName>
</protein>
<dbReference type="RefSeq" id="WP_407340184.1">
    <property type="nucleotide sequence ID" value="NZ_CP136862.1"/>
</dbReference>
<sequence length="58" mass="6632">MRDKYRLSWTEKRNLFSSLAESLRDSFAGLFGGVDWAGLEIQLSMHIGSIAWRPFDAP</sequence>
<keyword evidence="2" id="KW-1185">Reference proteome</keyword>
<name>A0ABZ0HUJ6_9HYPH</name>
<proteinExistence type="predicted"/>
<accession>A0ABZ0HUJ6</accession>
<organism evidence="1 2">
    <name type="scientific">Methylocapsa polymorpha</name>
    <dbReference type="NCBI Taxonomy" id="3080828"/>
    <lineage>
        <taxon>Bacteria</taxon>
        <taxon>Pseudomonadati</taxon>
        <taxon>Pseudomonadota</taxon>
        <taxon>Alphaproteobacteria</taxon>
        <taxon>Hyphomicrobiales</taxon>
        <taxon>Beijerinckiaceae</taxon>
        <taxon>Methylocapsa</taxon>
    </lineage>
</organism>
<reference evidence="1 2" key="1">
    <citation type="submission" date="2023-10" db="EMBL/GenBank/DDBJ databases">
        <title>Novel methanotroph of the genus Methylocapsa from a subarctic wetland.</title>
        <authorList>
            <person name="Belova S.E."/>
            <person name="Oshkin I.Y."/>
            <person name="Miroshnikov K."/>
            <person name="Dedysh S.N."/>
        </authorList>
    </citation>
    <scope>NUCLEOTIDE SEQUENCE [LARGE SCALE GENOMIC DNA]</scope>
    <source>
        <strain evidence="1 2">RX1</strain>
    </source>
</reference>
<evidence type="ECO:0000313" key="1">
    <source>
        <dbReference type="EMBL" id="WOJ90596.1"/>
    </source>
</evidence>